<reference evidence="13 14" key="1">
    <citation type="submission" date="2014-04" db="EMBL/GenBank/DDBJ databases">
        <authorList>
            <consortium name="DOE Joint Genome Institute"/>
            <person name="Kuo A."/>
            <person name="Kohler A."/>
            <person name="Costa M.D."/>
            <person name="Nagy L.G."/>
            <person name="Floudas D."/>
            <person name="Copeland A."/>
            <person name="Barry K.W."/>
            <person name="Cichocki N."/>
            <person name="Veneault-Fourrey C."/>
            <person name="LaButti K."/>
            <person name="Lindquist E.A."/>
            <person name="Lipzen A."/>
            <person name="Lundell T."/>
            <person name="Morin E."/>
            <person name="Murat C."/>
            <person name="Sun H."/>
            <person name="Tunlid A."/>
            <person name="Henrissat B."/>
            <person name="Grigoriev I.V."/>
            <person name="Hibbett D.S."/>
            <person name="Martin F."/>
            <person name="Nordberg H.P."/>
            <person name="Cantor M.N."/>
            <person name="Hua S.X."/>
        </authorList>
    </citation>
    <scope>NUCLEOTIDE SEQUENCE [LARGE SCALE GENOMIC DNA]</scope>
    <source>
        <strain evidence="13 14">Marx 270</strain>
    </source>
</reference>
<dbReference type="GO" id="GO:0016435">
    <property type="term" value="F:rRNA (guanine) methyltransferase activity"/>
    <property type="evidence" value="ECO:0007669"/>
    <property type="project" value="TreeGrafter"/>
</dbReference>
<dbReference type="Pfam" id="PF01728">
    <property type="entry name" value="FtsJ"/>
    <property type="match status" value="1"/>
</dbReference>
<feature type="compositionally biased region" description="Acidic residues" evidence="9">
    <location>
        <begin position="452"/>
        <end position="472"/>
    </location>
</feature>
<comment type="subcellular location">
    <subcellularLocation>
        <location evidence="1 8">Nucleus</location>
        <location evidence="1 8">Nucleolus</location>
    </subcellularLocation>
</comment>
<feature type="region of interest" description="Disordered" evidence="9">
    <location>
        <begin position="505"/>
        <end position="581"/>
    </location>
</feature>
<evidence type="ECO:0000256" key="1">
    <source>
        <dbReference type="ARBA" id="ARBA00004604"/>
    </source>
</evidence>
<evidence type="ECO:0000259" key="12">
    <source>
        <dbReference type="Pfam" id="PF11861"/>
    </source>
</evidence>
<evidence type="ECO:0000259" key="10">
    <source>
        <dbReference type="Pfam" id="PF01728"/>
    </source>
</evidence>
<dbReference type="HOGENOM" id="CLU_009422_8_1_1"/>
<dbReference type="InterPro" id="IPR002877">
    <property type="entry name" value="RNA_MeTrfase_FtsJ_dom"/>
</dbReference>
<evidence type="ECO:0000256" key="5">
    <source>
        <dbReference type="ARBA" id="ARBA00022679"/>
    </source>
</evidence>
<sequence length="892" mass="100374">MGKAQKKTGKGRLDKYYKLAKEQGYRARSAFKLIQLNKKFAFLESARCCIDLCAAPGGWLQVASKYMPANSVIVGVDLVPIKPIPRVVTFTADITTTQCRNFIRNELKDWKADVVLHDGAPNVGTAWVQDAYSQSELVLMSLKLAVEFLRRGGTFVTKVFRSADYNNLMWVFGQLFGKVEATKPPSSRNVSAEIFVVCHDFLAPRHVDPKFLDPKHVFKDLSASAASGLDKGSSANNAHENVFMPEKKRRKREGYDDGDYTLFRQVPAGDFIRSSEPVNVLGLANRIVFQSEEEKGWLGLSITTPDVKVNCDDLKVLGKRDFKTLLKWRLALREELGLDMKAKPAEEFTESVEVAEVMDEEQQIQQELERLKAEASVKAKRERRRANELKARTIQRMQLQMTAPLDIGLELNDMSLNMGQEDIFDLVGAEKGLNRHGGVVRFVNSEELPKDNEDEEGEGSGHEDTEDEVLDVDQDRERKLSALEAELDGMYDAYQEKLKERDTKHKLKETKRKNGVLEEWGGAQNGAEDNSDGDSDEGGWEEMAARKQMDQDSSSDEESDGEPHVGQKRSRQELASASSNKKVKLITNLREPPLPSSHAAQVWFSQDMFRDIDTKVNGADGEQVDEDVDMSSSPAESRSGGVQFEVIRFHSPRHHIECFLQAGDEEGLEIDVAPRDHGESDAEIWDVHSGNPEDKRRAHIEEYGLNTAEAVTLAQQLVNRKTTTTRLIDDGFNRYSLNAKDGLPAWFLDDEVKHYKPNIPITKEAVAALRARQRTLDARPIKKIAEAKGRKRLRAARRLEKAMKKAEVVNANVDMTESEKAKQIEVLMKKGASKAKRKEVKVIVAKGGYKGVKGRPKGVKGRYTMVDARMKKEVCLDVKARKRREKSTGKRR</sequence>
<keyword evidence="14" id="KW-1185">Reference proteome</keyword>
<dbReference type="InterPro" id="IPR050082">
    <property type="entry name" value="RNA_methyltr_RlmE"/>
</dbReference>
<feature type="binding site" evidence="8">
    <location>
        <position position="118"/>
    </location>
    <ligand>
        <name>S-adenosyl-L-methionine</name>
        <dbReference type="ChEBI" id="CHEBI:59789"/>
    </ligand>
</feature>
<feature type="binding site" evidence="8">
    <location>
        <position position="77"/>
    </location>
    <ligand>
        <name>S-adenosyl-L-methionine</name>
        <dbReference type="ChEBI" id="CHEBI:59789"/>
    </ligand>
</feature>
<dbReference type="InterPro" id="IPR024576">
    <property type="entry name" value="rRNA_MeTfrase_Spb1_DUF3381"/>
</dbReference>
<dbReference type="HAMAP" id="MF_01547">
    <property type="entry name" value="RNA_methyltr_E"/>
    <property type="match status" value="1"/>
</dbReference>
<feature type="region of interest" description="Disordered" evidence="9">
    <location>
        <begin position="227"/>
        <end position="253"/>
    </location>
</feature>
<feature type="binding site" evidence="8">
    <location>
        <position position="59"/>
    </location>
    <ligand>
        <name>S-adenosyl-L-methionine</name>
        <dbReference type="ChEBI" id="CHEBI:59789"/>
    </ligand>
</feature>
<evidence type="ECO:0000313" key="14">
    <source>
        <dbReference type="Proteomes" id="UP000054217"/>
    </source>
</evidence>
<dbReference type="FunFam" id="3.40.50.150:FF:000004">
    <property type="entry name" value="AdoMet-dependent rRNA methyltransferase SPB1"/>
    <property type="match status" value="1"/>
</dbReference>
<reference evidence="14" key="2">
    <citation type="submission" date="2015-01" db="EMBL/GenBank/DDBJ databases">
        <title>Evolutionary Origins and Diversification of the Mycorrhizal Mutualists.</title>
        <authorList>
            <consortium name="DOE Joint Genome Institute"/>
            <consortium name="Mycorrhizal Genomics Consortium"/>
            <person name="Kohler A."/>
            <person name="Kuo A."/>
            <person name="Nagy L.G."/>
            <person name="Floudas D."/>
            <person name="Copeland A."/>
            <person name="Barry K.W."/>
            <person name="Cichocki N."/>
            <person name="Veneault-Fourrey C."/>
            <person name="LaButti K."/>
            <person name="Lindquist E.A."/>
            <person name="Lipzen A."/>
            <person name="Lundell T."/>
            <person name="Morin E."/>
            <person name="Murat C."/>
            <person name="Riley R."/>
            <person name="Ohm R."/>
            <person name="Sun H."/>
            <person name="Tunlid A."/>
            <person name="Henrissat B."/>
            <person name="Grigoriev I.V."/>
            <person name="Hibbett D.S."/>
            <person name="Martin F."/>
        </authorList>
    </citation>
    <scope>NUCLEOTIDE SEQUENCE [LARGE SCALE GENOMIC DNA]</scope>
    <source>
        <strain evidence="14">Marx 270</strain>
    </source>
</reference>
<dbReference type="PANTHER" id="PTHR10920">
    <property type="entry name" value="RIBOSOMAL RNA METHYLTRANSFERASE"/>
    <property type="match status" value="1"/>
</dbReference>
<feature type="domain" description="Ribosomal RNA methyltransferase SPB1-like C-terminal" evidence="11">
    <location>
        <begin position="668"/>
        <end position="874"/>
    </location>
</feature>
<dbReference type="Proteomes" id="UP000054217">
    <property type="component" value="Unassembled WGS sequence"/>
</dbReference>
<gene>
    <name evidence="13" type="ORF">M404DRAFT_14279</name>
</gene>
<dbReference type="GO" id="GO:0000466">
    <property type="term" value="P:maturation of 5.8S rRNA from tricistronic rRNA transcript (SSU-rRNA, 5.8S rRNA, LSU-rRNA)"/>
    <property type="evidence" value="ECO:0007669"/>
    <property type="project" value="TreeGrafter"/>
</dbReference>
<dbReference type="InterPro" id="IPR029063">
    <property type="entry name" value="SAM-dependent_MTases_sf"/>
</dbReference>
<protein>
    <submittedName>
        <fullName evidence="13">Uncharacterized protein</fullName>
    </submittedName>
</protein>
<accession>A0A0C3P510</accession>
<dbReference type="GO" id="GO:0030687">
    <property type="term" value="C:preribosome, large subunit precursor"/>
    <property type="evidence" value="ECO:0007669"/>
    <property type="project" value="TreeGrafter"/>
</dbReference>
<dbReference type="SUPFAM" id="SSF53335">
    <property type="entry name" value="S-adenosyl-L-methionine-dependent methyltransferases"/>
    <property type="match status" value="1"/>
</dbReference>
<dbReference type="InterPro" id="IPR012920">
    <property type="entry name" value="rRNA_MeTfrase_SPB1-like_C"/>
</dbReference>
<feature type="binding site" evidence="8">
    <location>
        <position position="93"/>
    </location>
    <ligand>
        <name>S-adenosyl-L-methionine</name>
        <dbReference type="ChEBI" id="CHEBI:59789"/>
    </ligand>
</feature>
<feature type="compositionally biased region" description="Acidic residues" evidence="9">
    <location>
        <begin position="529"/>
        <end position="540"/>
    </location>
</feature>
<evidence type="ECO:0000313" key="13">
    <source>
        <dbReference type="EMBL" id="KIO08185.1"/>
    </source>
</evidence>
<dbReference type="EMBL" id="KN831957">
    <property type="protein sequence ID" value="KIO08185.1"/>
    <property type="molecule type" value="Genomic_DNA"/>
</dbReference>
<dbReference type="AlphaFoldDB" id="A0A0C3P510"/>
<keyword evidence="5 8" id="KW-0808">Transferase</keyword>
<dbReference type="GO" id="GO:0000463">
    <property type="term" value="P:maturation of LSU-rRNA from tricistronic rRNA transcript (SSU-rRNA, 5.8S rRNA, LSU-rRNA)"/>
    <property type="evidence" value="ECO:0007669"/>
    <property type="project" value="TreeGrafter"/>
</dbReference>
<feature type="domain" description="DUF3381" evidence="12">
    <location>
        <begin position="245"/>
        <end position="396"/>
    </location>
</feature>
<dbReference type="STRING" id="870435.A0A0C3P510"/>
<evidence type="ECO:0000256" key="3">
    <source>
        <dbReference type="ARBA" id="ARBA00022552"/>
    </source>
</evidence>
<keyword evidence="2 8" id="KW-0690">Ribosome biogenesis</keyword>
<dbReference type="Gene3D" id="3.40.50.150">
    <property type="entry name" value="Vaccinia Virus protein VP39"/>
    <property type="match status" value="1"/>
</dbReference>
<evidence type="ECO:0000256" key="2">
    <source>
        <dbReference type="ARBA" id="ARBA00022517"/>
    </source>
</evidence>
<feature type="region of interest" description="Disordered" evidence="9">
    <location>
        <begin position="444"/>
        <end position="474"/>
    </location>
</feature>
<dbReference type="HAMAP" id="MF_03163">
    <property type="entry name" value="RNA_methyltr_E_SPB1"/>
    <property type="match status" value="1"/>
</dbReference>
<keyword evidence="3 8" id="KW-0698">rRNA processing</keyword>
<dbReference type="OrthoDB" id="1287559at2759"/>
<dbReference type="GO" id="GO:0005730">
    <property type="term" value="C:nucleolus"/>
    <property type="evidence" value="ECO:0007669"/>
    <property type="project" value="UniProtKB-SubCell"/>
</dbReference>
<dbReference type="GO" id="GO:0008650">
    <property type="term" value="F:rRNA (uridine-2'-O-)-methyltransferase activity"/>
    <property type="evidence" value="ECO:0007669"/>
    <property type="project" value="TreeGrafter"/>
</dbReference>
<dbReference type="FunCoup" id="A0A0C3P510">
    <property type="interactions" value="648"/>
</dbReference>
<dbReference type="Pfam" id="PF07780">
    <property type="entry name" value="Spb1_C"/>
    <property type="match status" value="1"/>
</dbReference>
<dbReference type="PANTHER" id="PTHR10920:SF13">
    <property type="entry name" value="PRE-RRNA 2'-O-RIBOSE RNA METHYLTRANSFERASE FTSJ3"/>
    <property type="match status" value="1"/>
</dbReference>
<feature type="coiled-coil region" evidence="8">
    <location>
        <begin position="354"/>
        <end position="392"/>
    </location>
</feature>
<evidence type="ECO:0000256" key="9">
    <source>
        <dbReference type="SAM" id="MobiDB-lite"/>
    </source>
</evidence>
<evidence type="ECO:0000256" key="4">
    <source>
        <dbReference type="ARBA" id="ARBA00022603"/>
    </source>
</evidence>
<evidence type="ECO:0000256" key="6">
    <source>
        <dbReference type="ARBA" id="ARBA00022691"/>
    </source>
</evidence>
<evidence type="ECO:0000256" key="7">
    <source>
        <dbReference type="ARBA" id="ARBA00023242"/>
    </source>
</evidence>
<evidence type="ECO:0000256" key="8">
    <source>
        <dbReference type="HAMAP-Rule" id="MF_03163"/>
    </source>
</evidence>
<dbReference type="InParanoid" id="A0A0C3P510"/>
<dbReference type="Pfam" id="PF11861">
    <property type="entry name" value="DUF3381"/>
    <property type="match status" value="1"/>
</dbReference>
<dbReference type="InterPro" id="IPR015507">
    <property type="entry name" value="rRNA-MeTfrase_E"/>
</dbReference>
<organism evidence="13 14">
    <name type="scientific">Pisolithus tinctorius Marx 270</name>
    <dbReference type="NCBI Taxonomy" id="870435"/>
    <lineage>
        <taxon>Eukaryota</taxon>
        <taxon>Fungi</taxon>
        <taxon>Dikarya</taxon>
        <taxon>Basidiomycota</taxon>
        <taxon>Agaricomycotina</taxon>
        <taxon>Agaricomycetes</taxon>
        <taxon>Agaricomycetidae</taxon>
        <taxon>Boletales</taxon>
        <taxon>Sclerodermatineae</taxon>
        <taxon>Pisolithaceae</taxon>
        <taxon>Pisolithus</taxon>
    </lineage>
</organism>
<comment type="similarity">
    <text evidence="8">Belongs to the class I-like SAM-binding methyltransferase superfamily. RNA methyltransferase RlmE family. SPB1 subfamily.</text>
</comment>
<name>A0A0C3P510_PISTI</name>
<feature type="domain" description="Ribosomal RNA methyltransferase FtsJ" evidence="10">
    <location>
        <begin position="25"/>
        <end position="201"/>
    </location>
</feature>
<keyword evidence="6 8" id="KW-0949">S-adenosyl-L-methionine</keyword>
<proteinExistence type="inferred from homology"/>
<feature type="binding site" evidence="8">
    <location>
        <position position="57"/>
    </location>
    <ligand>
        <name>S-adenosyl-L-methionine</name>
        <dbReference type="ChEBI" id="CHEBI:59789"/>
    </ligand>
</feature>
<keyword evidence="4 8" id="KW-0489">Methyltransferase</keyword>
<feature type="active site" description="Proton acceptor" evidence="8">
    <location>
        <position position="158"/>
    </location>
</feature>
<dbReference type="InterPro" id="IPR028589">
    <property type="entry name" value="SPB1-like"/>
</dbReference>
<feature type="compositionally biased region" description="Basic residues" evidence="9">
    <location>
        <begin position="505"/>
        <end position="514"/>
    </location>
</feature>
<keyword evidence="7 8" id="KW-0539">Nucleus</keyword>
<evidence type="ECO:0000259" key="11">
    <source>
        <dbReference type="Pfam" id="PF07780"/>
    </source>
</evidence>
<keyword evidence="8" id="KW-0175">Coiled coil</keyword>